<dbReference type="EMBL" id="APJX01000003">
    <property type="protein sequence ID" value="EMS80031.1"/>
    <property type="molecule type" value="Genomic_DNA"/>
</dbReference>
<keyword evidence="3" id="KW-1185">Reference proteome</keyword>
<comment type="caution">
    <text evidence="2">The sequence shown here is derived from an EMBL/GenBank/DDBJ whole genome shotgun (WGS) entry which is preliminary data.</text>
</comment>
<proteinExistence type="predicted"/>
<dbReference type="Pfam" id="PF17131">
    <property type="entry name" value="LolA_like"/>
    <property type="match status" value="1"/>
</dbReference>
<gene>
    <name evidence="2" type="ORF">Dpo_3c01740</name>
</gene>
<evidence type="ECO:0000313" key="2">
    <source>
        <dbReference type="EMBL" id="EMS80031.1"/>
    </source>
</evidence>
<evidence type="ECO:0000313" key="3">
    <source>
        <dbReference type="Proteomes" id="UP000014216"/>
    </source>
</evidence>
<dbReference type="CDD" id="cd16329">
    <property type="entry name" value="LolA_like"/>
    <property type="match status" value="1"/>
</dbReference>
<dbReference type="InterPro" id="IPR033399">
    <property type="entry name" value="TP_0789-like"/>
</dbReference>
<protein>
    <recommendedName>
        <fullName evidence="1">Uncharacterized protein TP-0789 domain-containing protein</fullName>
    </recommendedName>
</protein>
<dbReference type="Proteomes" id="UP000014216">
    <property type="component" value="Unassembled WGS sequence"/>
</dbReference>
<dbReference type="PATRIC" id="fig|1286635.3.peg.1738"/>
<sequence>MTYFQSALRRAGQSMHLPAVFSWIMCAMLILASPLLVSAQETLTGAQILEQVDHNLQPGNLEMYRKIINIEPDGKKKEFVLWFLKKDMDKIVTLFISPASEEGRATLRLGDNMWLYIPNVGKPIRITSMQSVVGGVFNNADIMRLDYHVEYDVADLAEDQGQHLLDLKAKTGVVAYDRLKMWVLKQELVPTRIECYAATGMLIKTLHFKEIKDIGDGVVRPAVMETDSPLYQGYKSIMVSANLKKRDLPDEVFTLNYMSRVKDLR</sequence>
<feature type="domain" description="Uncharacterized protein TP-0789" evidence="1">
    <location>
        <begin position="89"/>
        <end position="260"/>
    </location>
</feature>
<dbReference type="Gene3D" id="2.50.20.10">
    <property type="entry name" value="Lipoprotein localisation LolA/LolB/LppX"/>
    <property type="match status" value="1"/>
</dbReference>
<organism evidence="2 3">
    <name type="scientific">Desulfotignum phosphitoxidans DSM 13687</name>
    <dbReference type="NCBI Taxonomy" id="1286635"/>
    <lineage>
        <taxon>Bacteria</taxon>
        <taxon>Pseudomonadati</taxon>
        <taxon>Thermodesulfobacteriota</taxon>
        <taxon>Desulfobacteria</taxon>
        <taxon>Desulfobacterales</taxon>
        <taxon>Desulfobacteraceae</taxon>
        <taxon>Desulfotignum</taxon>
    </lineage>
</organism>
<name>S0G6F3_9BACT</name>
<reference evidence="2 3" key="1">
    <citation type="journal article" date="2013" name="Genome Announc.">
        <title>Draft Genome Sequence of Desulfotignum phosphitoxidans DSM 13687 Strain FiPS-3.</title>
        <authorList>
            <person name="Poehlein A."/>
            <person name="Daniel R."/>
            <person name="Simeonova D.D."/>
        </authorList>
    </citation>
    <scope>NUCLEOTIDE SEQUENCE [LARGE SCALE GENOMIC DNA]</scope>
    <source>
        <strain evidence="2 3">DSM 13687</strain>
    </source>
</reference>
<dbReference type="AlphaFoldDB" id="S0G6F3"/>
<evidence type="ECO:0000259" key="1">
    <source>
        <dbReference type="Pfam" id="PF17131"/>
    </source>
</evidence>
<accession>S0G6F3</accession>